<evidence type="ECO:0000313" key="3">
    <source>
        <dbReference type="Proteomes" id="UP001155483"/>
    </source>
</evidence>
<dbReference type="InterPro" id="IPR013783">
    <property type="entry name" value="Ig-like_fold"/>
</dbReference>
<dbReference type="Pfam" id="PF13585">
    <property type="entry name" value="CHU_C"/>
    <property type="match status" value="1"/>
</dbReference>
<protein>
    <submittedName>
        <fullName evidence="2">Gliding motility-associated C-terminal domain-containing protein</fullName>
    </submittedName>
</protein>
<dbReference type="InterPro" id="IPR035986">
    <property type="entry name" value="PKD_dom_sf"/>
</dbReference>
<reference evidence="2" key="2">
    <citation type="submission" date="2023-04" db="EMBL/GenBank/DDBJ databases">
        <title>Paracnuella aquatica gen. nov., sp. nov., a member of the family Chitinophagaceae isolated from a hot spring.</title>
        <authorList>
            <person name="Wang C."/>
        </authorList>
    </citation>
    <scope>NUCLEOTIDE SEQUENCE</scope>
    <source>
        <strain evidence="2">LB-8</strain>
    </source>
</reference>
<dbReference type="Gene3D" id="2.60.40.2700">
    <property type="match status" value="1"/>
</dbReference>
<organism evidence="2 3">
    <name type="scientific">Paraflavisolibacter caeni</name>
    <dbReference type="NCBI Taxonomy" id="2982496"/>
    <lineage>
        <taxon>Bacteria</taxon>
        <taxon>Pseudomonadati</taxon>
        <taxon>Bacteroidota</taxon>
        <taxon>Chitinophagia</taxon>
        <taxon>Chitinophagales</taxon>
        <taxon>Chitinophagaceae</taxon>
        <taxon>Paraflavisolibacter</taxon>
    </lineage>
</organism>
<proteinExistence type="predicted"/>
<accession>A0A9X2XNI8</accession>
<keyword evidence="1" id="KW-0732">Signal</keyword>
<feature type="chain" id="PRO_5040857216" evidence="1">
    <location>
        <begin position="25"/>
        <end position="639"/>
    </location>
</feature>
<comment type="caution">
    <text evidence="2">The sequence shown here is derived from an EMBL/GenBank/DDBJ whole genome shotgun (WGS) entry which is preliminary data.</text>
</comment>
<dbReference type="RefSeq" id="WP_279295772.1">
    <property type="nucleotide sequence ID" value="NZ_JAOTIF010000002.1"/>
</dbReference>
<dbReference type="EMBL" id="JAOTIF010000002">
    <property type="protein sequence ID" value="MCU7548324.1"/>
    <property type="molecule type" value="Genomic_DNA"/>
</dbReference>
<feature type="signal peptide" evidence="1">
    <location>
        <begin position="1"/>
        <end position="24"/>
    </location>
</feature>
<evidence type="ECO:0000256" key="1">
    <source>
        <dbReference type="SAM" id="SignalP"/>
    </source>
</evidence>
<dbReference type="AlphaFoldDB" id="A0A9X2XNI8"/>
<gene>
    <name evidence="2" type="ORF">OCK74_04320</name>
</gene>
<reference evidence="2" key="1">
    <citation type="submission" date="2022-09" db="EMBL/GenBank/DDBJ databases">
        <authorList>
            <person name="Yuan C."/>
            <person name="Ke Z."/>
        </authorList>
    </citation>
    <scope>NUCLEOTIDE SEQUENCE</scope>
    <source>
        <strain evidence="2">LB-8</strain>
    </source>
</reference>
<dbReference type="Gene3D" id="2.60.120.260">
    <property type="entry name" value="Galactose-binding domain-like"/>
    <property type="match status" value="1"/>
</dbReference>
<dbReference type="NCBIfam" id="TIGR04131">
    <property type="entry name" value="Bac_Flav_CTERM"/>
    <property type="match status" value="1"/>
</dbReference>
<dbReference type="SUPFAM" id="SSF49299">
    <property type="entry name" value="PKD domain"/>
    <property type="match status" value="1"/>
</dbReference>
<dbReference type="Gene3D" id="2.60.40.10">
    <property type="entry name" value="Immunoglobulins"/>
    <property type="match status" value="2"/>
</dbReference>
<dbReference type="InterPro" id="IPR026341">
    <property type="entry name" value="T9SS_type_B"/>
</dbReference>
<sequence length="639" mass="68411">MMRILSIKLLMLFSFTFMMMPSKAQLCNGSLGDPVVNITFGSGPNPGQPLKAATTSYSFLAADCPNDGYYTIENRTTNCYNNTWYSLTADHTGDPNGYFMLVNASYQPGAFYLDTVKGLCGGITYEFAAWILNLVKSDASIRPNITFSIETTSGTVLQSYNTGEILASSSPQWKQYGFYFTTPVNAPQIVLRMVNNAQGGIGNDVALDDITFRPCGPKLTVQMNGGTTSKEVCQGDKTSFAFSSSITGSYNNPSYQWQVSKDKGVSWTDIAGATGTSYNRLPTDTGAYLYRLAVAEGDNISSLKCRVASNVLSINVQPNPDPKISSNNPGCTGDTLRLLAASGGATYLWTGPNGFTSNLQNPVINKITLANKGSYFVALTDALGCRNRDSIDISFIVSPVANAGADVAICEGASTSLQGSGGGTYAWKPVNAVANPNSVTTIATPSDTTSYILTVSSGGCKGYDTVTVFVWKKPVANAGPDQVIYEGNTVQLSGAAGGTAVSYSWSPANNMNNNNILNPVVSPTNDYTYSLNVSSTLGCGTASDNVFIRVYKKITIPNVFSPNGDGINDTWNIAQLNTYPEADIAVFNRYGQKVYESTGYATEWNGKYNGKPLPVGTYYYVIDLKNGLKPFSGWVMIVK</sequence>
<evidence type="ECO:0000313" key="2">
    <source>
        <dbReference type="EMBL" id="MCU7548324.1"/>
    </source>
</evidence>
<name>A0A9X2XNI8_9BACT</name>
<keyword evidence="3" id="KW-1185">Reference proteome</keyword>
<dbReference type="Proteomes" id="UP001155483">
    <property type="component" value="Unassembled WGS sequence"/>
</dbReference>